<dbReference type="OrthoDB" id="786433at2759"/>
<sequence length="161" mass="17072">MASRQDSRSIMPPHDPTSCNLTLLPHPPPQNDAFVGNVMSKIPSPVPSINTGKPSLLLLSAAKNDASASMSPLLRCFLQGDDLRAASLFVSANAGCEPRHGCLSSSSLLFQSRVMKADRAGASATARPIPTGDLVGWEMRWVPSGPDPLHHNSSPKKPKTP</sequence>
<reference evidence="2 3" key="1">
    <citation type="journal article" date="2020" name="Nat. Food">
        <title>A phased Vanilla planifolia genome enables genetic improvement of flavour and production.</title>
        <authorList>
            <person name="Hasing T."/>
            <person name="Tang H."/>
            <person name="Brym M."/>
            <person name="Khazi F."/>
            <person name="Huang T."/>
            <person name="Chambers A.H."/>
        </authorList>
    </citation>
    <scope>NUCLEOTIDE SEQUENCE [LARGE SCALE GENOMIC DNA]</scope>
    <source>
        <tissue evidence="2">Leaf</tissue>
    </source>
</reference>
<organism evidence="2 3">
    <name type="scientific">Vanilla planifolia</name>
    <name type="common">Vanilla</name>
    <dbReference type="NCBI Taxonomy" id="51239"/>
    <lineage>
        <taxon>Eukaryota</taxon>
        <taxon>Viridiplantae</taxon>
        <taxon>Streptophyta</taxon>
        <taxon>Embryophyta</taxon>
        <taxon>Tracheophyta</taxon>
        <taxon>Spermatophyta</taxon>
        <taxon>Magnoliopsida</taxon>
        <taxon>Liliopsida</taxon>
        <taxon>Asparagales</taxon>
        <taxon>Orchidaceae</taxon>
        <taxon>Vanilloideae</taxon>
        <taxon>Vanilleae</taxon>
        <taxon>Vanilla</taxon>
    </lineage>
</organism>
<proteinExistence type="predicted"/>
<evidence type="ECO:0000313" key="3">
    <source>
        <dbReference type="Proteomes" id="UP000639772"/>
    </source>
</evidence>
<accession>A0A835RF35</accession>
<comment type="caution">
    <text evidence="2">The sequence shown here is derived from an EMBL/GenBank/DDBJ whole genome shotgun (WGS) entry which is preliminary data.</text>
</comment>
<gene>
    <name evidence="2" type="ORF">HPP92_009025</name>
</gene>
<dbReference type="AlphaFoldDB" id="A0A835RF35"/>
<dbReference type="Proteomes" id="UP000639772">
    <property type="component" value="Unassembled WGS sequence"/>
</dbReference>
<evidence type="ECO:0000313" key="2">
    <source>
        <dbReference type="EMBL" id="KAG0486930.1"/>
    </source>
</evidence>
<dbReference type="EMBL" id="JADCNM010000004">
    <property type="protein sequence ID" value="KAG0486930.1"/>
    <property type="molecule type" value="Genomic_DNA"/>
</dbReference>
<evidence type="ECO:0000256" key="1">
    <source>
        <dbReference type="SAM" id="MobiDB-lite"/>
    </source>
</evidence>
<feature type="region of interest" description="Disordered" evidence="1">
    <location>
        <begin position="141"/>
        <end position="161"/>
    </location>
</feature>
<name>A0A835RF35_VANPL</name>
<protein>
    <submittedName>
        <fullName evidence="2">Uncharacterized protein</fullName>
    </submittedName>
</protein>